<evidence type="ECO:0000256" key="6">
    <source>
        <dbReference type="ARBA" id="ARBA00022989"/>
    </source>
</evidence>
<feature type="transmembrane region" description="Helical" evidence="9">
    <location>
        <begin position="133"/>
        <end position="160"/>
    </location>
</feature>
<keyword evidence="7 9" id="KW-0472">Membrane</keyword>
<evidence type="ECO:0000313" key="10">
    <source>
        <dbReference type="EMBL" id="GGO49125.1"/>
    </source>
</evidence>
<evidence type="ECO:0000256" key="9">
    <source>
        <dbReference type="SAM" id="Phobius"/>
    </source>
</evidence>
<keyword evidence="4" id="KW-0997">Cell inner membrane</keyword>
<feature type="region of interest" description="Disordered" evidence="8">
    <location>
        <begin position="1"/>
        <end position="21"/>
    </location>
</feature>
<keyword evidence="6 9" id="KW-1133">Transmembrane helix</keyword>
<feature type="transmembrane region" description="Helical" evidence="9">
    <location>
        <begin position="311"/>
        <end position="330"/>
    </location>
</feature>
<dbReference type="PANTHER" id="PTHR32196:SF21">
    <property type="entry name" value="ABC TRANSPORTER PERMEASE PROTEIN YPHD-RELATED"/>
    <property type="match status" value="1"/>
</dbReference>
<evidence type="ECO:0000256" key="8">
    <source>
        <dbReference type="SAM" id="MobiDB-lite"/>
    </source>
</evidence>
<feature type="transmembrane region" description="Helical" evidence="9">
    <location>
        <begin position="180"/>
        <end position="201"/>
    </location>
</feature>
<keyword evidence="3" id="KW-1003">Cell membrane</keyword>
<evidence type="ECO:0000256" key="2">
    <source>
        <dbReference type="ARBA" id="ARBA00022448"/>
    </source>
</evidence>
<sequence>MATTETVSAAPLPQDRPDEARDERKSLSQMVLQSGTIIALVGLIVIFGIMSPSGFLSLGNLTNILAQVAILTIIAGAQTIVMVTGHFDLSVGTTATLSGASASAFMLSGLPVPVAIILGLLVGLGVGMINGFLVAFLNISAIVATLATLTTVGGLAFIVTDGTTLYGMPEVFYWVGQSRIAGLPMPVVIAVVVALVIWIVLKYTTVGRRWYAVGGNADVARLSGVSVRGNVFWAFALAGLVSGMGGIVLVSRLSSASATSANDYMMLAVAAVFLGMTLSNSGQANLGGTLVGVGIIGVLQNGLNIVGVNTYVQQVLTGIIIVAAVLLSSFKSRRA</sequence>
<name>A0ABQ2MBC0_9MICC</name>
<evidence type="ECO:0000256" key="7">
    <source>
        <dbReference type="ARBA" id="ARBA00023136"/>
    </source>
</evidence>
<comment type="subcellular location">
    <subcellularLocation>
        <location evidence="1">Cell membrane</location>
        <topology evidence="1">Multi-pass membrane protein</topology>
    </subcellularLocation>
</comment>
<dbReference type="PANTHER" id="PTHR32196">
    <property type="entry name" value="ABC TRANSPORTER PERMEASE PROTEIN YPHD-RELATED-RELATED"/>
    <property type="match status" value="1"/>
</dbReference>
<organism evidence="10 11">
    <name type="scientific">Citricoccus zhacaiensis</name>
    <dbReference type="NCBI Taxonomy" id="489142"/>
    <lineage>
        <taxon>Bacteria</taxon>
        <taxon>Bacillati</taxon>
        <taxon>Actinomycetota</taxon>
        <taxon>Actinomycetes</taxon>
        <taxon>Micrococcales</taxon>
        <taxon>Micrococcaceae</taxon>
        <taxon>Citricoccus</taxon>
    </lineage>
</organism>
<keyword evidence="2" id="KW-0813">Transport</keyword>
<feature type="transmembrane region" description="Helical" evidence="9">
    <location>
        <begin position="261"/>
        <end position="279"/>
    </location>
</feature>
<gene>
    <name evidence="10" type="primary">rbsC</name>
    <name evidence="10" type="ORF">GCM10010977_30280</name>
</gene>
<dbReference type="InterPro" id="IPR001851">
    <property type="entry name" value="ABC_transp_permease"/>
</dbReference>
<feature type="transmembrane region" description="Helical" evidence="9">
    <location>
        <begin position="61"/>
        <end position="84"/>
    </location>
</feature>
<dbReference type="EMBL" id="BMLQ01000011">
    <property type="protein sequence ID" value="GGO49125.1"/>
    <property type="molecule type" value="Genomic_DNA"/>
</dbReference>
<evidence type="ECO:0000256" key="1">
    <source>
        <dbReference type="ARBA" id="ARBA00004651"/>
    </source>
</evidence>
<evidence type="ECO:0000256" key="4">
    <source>
        <dbReference type="ARBA" id="ARBA00022519"/>
    </source>
</evidence>
<keyword evidence="11" id="KW-1185">Reference proteome</keyword>
<dbReference type="RefSeq" id="WP_188806939.1">
    <property type="nucleotide sequence ID" value="NZ_BAAAOU010000015.1"/>
</dbReference>
<keyword evidence="5 9" id="KW-0812">Transmembrane</keyword>
<accession>A0ABQ2MBC0</accession>
<feature type="transmembrane region" description="Helical" evidence="9">
    <location>
        <begin position="104"/>
        <end position="126"/>
    </location>
</feature>
<feature type="transmembrane region" description="Helical" evidence="9">
    <location>
        <begin position="30"/>
        <end position="49"/>
    </location>
</feature>
<evidence type="ECO:0000256" key="5">
    <source>
        <dbReference type="ARBA" id="ARBA00022692"/>
    </source>
</evidence>
<reference evidence="11" key="1">
    <citation type="journal article" date="2019" name="Int. J. Syst. Evol. Microbiol.">
        <title>The Global Catalogue of Microorganisms (GCM) 10K type strain sequencing project: providing services to taxonomists for standard genome sequencing and annotation.</title>
        <authorList>
            <consortium name="The Broad Institute Genomics Platform"/>
            <consortium name="The Broad Institute Genome Sequencing Center for Infectious Disease"/>
            <person name="Wu L."/>
            <person name="Ma J."/>
        </authorList>
    </citation>
    <scope>NUCLEOTIDE SEQUENCE [LARGE SCALE GENOMIC DNA]</scope>
    <source>
        <strain evidence="11">CGMCC 1.7064</strain>
    </source>
</reference>
<protein>
    <submittedName>
        <fullName evidence="10">Dolichyl-phosphate beta-glucosyltransferase</fullName>
    </submittedName>
</protein>
<dbReference type="Pfam" id="PF02653">
    <property type="entry name" value="BPD_transp_2"/>
    <property type="match status" value="1"/>
</dbReference>
<proteinExistence type="predicted"/>
<comment type="caution">
    <text evidence="10">The sequence shown here is derived from an EMBL/GenBank/DDBJ whole genome shotgun (WGS) entry which is preliminary data.</text>
</comment>
<feature type="transmembrane region" description="Helical" evidence="9">
    <location>
        <begin position="231"/>
        <end position="249"/>
    </location>
</feature>
<evidence type="ECO:0000313" key="11">
    <source>
        <dbReference type="Proteomes" id="UP000642509"/>
    </source>
</evidence>
<dbReference type="Proteomes" id="UP000642509">
    <property type="component" value="Unassembled WGS sequence"/>
</dbReference>
<dbReference type="CDD" id="cd06579">
    <property type="entry name" value="TM_PBP1_transp_AraH_like"/>
    <property type="match status" value="1"/>
</dbReference>
<evidence type="ECO:0000256" key="3">
    <source>
        <dbReference type="ARBA" id="ARBA00022475"/>
    </source>
</evidence>
<feature type="transmembrane region" description="Helical" evidence="9">
    <location>
        <begin position="286"/>
        <end position="305"/>
    </location>
</feature>